<name>A0ACB0MFV9_TRIPR</name>
<dbReference type="EMBL" id="CASHSV030000823">
    <property type="protein sequence ID" value="CAJ2679793.1"/>
    <property type="molecule type" value="Genomic_DNA"/>
</dbReference>
<evidence type="ECO:0000313" key="1">
    <source>
        <dbReference type="EMBL" id="CAJ2679793.1"/>
    </source>
</evidence>
<sequence length="107" mass="12006">MERKNTKAPIAEKSQPQRRKKRVEVTTSNSTRSRRSKEVKEVEVIILSSDTSDSDSTDRDYASFLETYVPPEFSSRASSSGEEDGSRITVESKMTTPEPAQKDSESD</sequence>
<gene>
    <name evidence="1" type="ORF">MILVUS5_LOCUS41819</name>
</gene>
<proteinExistence type="predicted"/>
<dbReference type="Proteomes" id="UP001177021">
    <property type="component" value="Unassembled WGS sequence"/>
</dbReference>
<protein>
    <submittedName>
        <fullName evidence="1">Uncharacterized protein</fullName>
    </submittedName>
</protein>
<evidence type="ECO:0000313" key="2">
    <source>
        <dbReference type="Proteomes" id="UP001177021"/>
    </source>
</evidence>
<comment type="caution">
    <text evidence="1">The sequence shown here is derived from an EMBL/GenBank/DDBJ whole genome shotgun (WGS) entry which is preliminary data.</text>
</comment>
<accession>A0ACB0MFV9</accession>
<keyword evidence="2" id="KW-1185">Reference proteome</keyword>
<reference evidence="1" key="1">
    <citation type="submission" date="2023-10" db="EMBL/GenBank/DDBJ databases">
        <authorList>
            <person name="Rodriguez Cubillos JULIANA M."/>
            <person name="De Vega J."/>
        </authorList>
    </citation>
    <scope>NUCLEOTIDE SEQUENCE</scope>
</reference>
<organism evidence="1 2">
    <name type="scientific">Trifolium pratense</name>
    <name type="common">Red clover</name>
    <dbReference type="NCBI Taxonomy" id="57577"/>
    <lineage>
        <taxon>Eukaryota</taxon>
        <taxon>Viridiplantae</taxon>
        <taxon>Streptophyta</taxon>
        <taxon>Embryophyta</taxon>
        <taxon>Tracheophyta</taxon>
        <taxon>Spermatophyta</taxon>
        <taxon>Magnoliopsida</taxon>
        <taxon>eudicotyledons</taxon>
        <taxon>Gunneridae</taxon>
        <taxon>Pentapetalae</taxon>
        <taxon>rosids</taxon>
        <taxon>fabids</taxon>
        <taxon>Fabales</taxon>
        <taxon>Fabaceae</taxon>
        <taxon>Papilionoideae</taxon>
        <taxon>50 kb inversion clade</taxon>
        <taxon>NPAAA clade</taxon>
        <taxon>Hologalegina</taxon>
        <taxon>IRL clade</taxon>
        <taxon>Trifolieae</taxon>
        <taxon>Trifolium</taxon>
    </lineage>
</organism>